<feature type="compositionally biased region" description="Basic and acidic residues" evidence="7">
    <location>
        <begin position="708"/>
        <end position="722"/>
    </location>
</feature>
<evidence type="ECO:0000256" key="4">
    <source>
        <dbReference type="ARBA" id="ARBA00022843"/>
    </source>
</evidence>
<protein>
    <submittedName>
        <fullName evidence="9">Cell division cycle-associated protein 2</fullName>
    </submittedName>
</protein>
<dbReference type="Proteomes" id="UP000424527">
    <property type="component" value="Unassembled WGS sequence"/>
</dbReference>
<feature type="compositionally biased region" description="Polar residues" evidence="7">
    <location>
        <begin position="792"/>
        <end position="803"/>
    </location>
</feature>
<name>A0A6G0IJY2_LARCR</name>
<feature type="domain" description="PP1-binding" evidence="8">
    <location>
        <begin position="343"/>
        <end position="393"/>
    </location>
</feature>
<dbReference type="PANTHER" id="PTHR21603">
    <property type="entry name" value="ANTIGEN KI-67-LIKE PROTEIN"/>
    <property type="match status" value="1"/>
</dbReference>
<feature type="compositionally biased region" description="Polar residues" evidence="7">
    <location>
        <begin position="286"/>
        <end position="296"/>
    </location>
</feature>
<sequence length="932" mass="102743">MKGVAFIFGTCLSGPEEHSKKEGEDKNTLFCPHCVQSAERDVEYQNDPKVEEQLSLSYVYKMANVLTEGNQLEKVLSPSEEVDCPPVLDDTSAPLNFSGLTPCQFGISAQSFTPASLSNRKDKSRLAQIKLRRRSNIGVRGSPETNSLIRFMAQQRMKTPPTFQTPEQLVRGRTATLEDASRQEIICLMGTVIMKRKENHQPPVTPTPSKRRRLGPLETCELEIRESSAPNLNTSLKEQKEDEEPVTQTVTQEPLPSCETVEEAQAVVLSPPFHVDFELQACSPTKKQQDSLFELQSQPPDDPAATSPSRPASSFHIPSFPSLLEMKPTEDDDSTEKSTVKIKKKSVCFGGPLSPEFFDKNLPPSTPLQKGGTPARAPTPGGSLKLRSLLKTPQRSESQTPQTQPDLCSPTAFGASPTLSMPRSRRVRCVEEDSGDGKQPADSAVTHDTECTWDTQPLNLNNAFHEESLSQMVTENTPSQLNELMSLLKEEEQHEAGMKAEAPAQTRNQRKQQPPECESTSKAPVRSSSRKRKQSEESEPVKRSTRSAAKLASGKMKTTSTAARQWNRDVDRSLYGSRAYASKNPTLSPITERLSFSQGAQQAPSMSCTAPNHETKLNPEMINSCEGTDDPSVSNALENPSEDSITSANSSKESTTGKDRRLSGPRVRGRGLKKRKVSVADDVLLCKETLDQTGGKTEDPCEDQTSTKPEESKEAPLTHTDPEQEGVNTKLTAQTSADTHHIDLGGKLERDFSLEATTLDCPPSGEESNIATSSLPLEPAQRKTKRGRRRSVNSSVLQEQGNQTEEHQMSHEVEEKDQGDQAARQQENSIRSSSDSQEEEGAATLSLAPWQCDFNFEDVFKPVTTRGQRSVRRSLRNQNNDELSSNSAGLAWLPRTSPDSSKEARRRTRGRRLSAAPPVQPPLPEEAQDTFK</sequence>
<feature type="compositionally biased region" description="Polar residues" evidence="7">
    <location>
        <begin position="391"/>
        <end position="406"/>
    </location>
</feature>
<evidence type="ECO:0000256" key="6">
    <source>
        <dbReference type="ARBA" id="ARBA00023306"/>
    </source>
</evidence>
<dbReference type="Pfam" id="PF15276">
    <property type="entry name" value="PP1_bind"/>
    <property type="match status" value="1"/>
</dbReference>
<feature type="compositionally biased region" description="Polar residues" evidence="7">
    <location>
        <begin position="766"/>
        <end position="775"/>
    </location>
</feature>
<dbReference type="GO" id="GO:0005634">
    <property type="term" value="C:nucleus"/>
    <property type="evidence" value="ECO:0007669"/>
    <property type="project" value="UniProtKB-SubCell"/>
</dbReference>
<feature type="compositionally biased region" description="Polar residues" evidence="7">
    <location>
        <begin position="583"/>
        <end position="612"/>
    </location>
</feature>
<evidence type="ECO:0000256" key="7">
    <source>
        <dbReference type="SAM" id="MobiDB-lite"/>
    </source>
</evidence>
<evidence type="ECO:0000259" key="8">
    <source>
        <dbReference type="Pfam" id="PF15276"/>
    </source>
</evidence>
<proteinExistence type="predicted"/>
<feature type="compositionally biased region" description="Basic residues" evidence="7">
    <location>
        <begin position="782"/>
        <end position="791"/>
    </location>
</feature>
<evidence type="ECO:0000256" key="1">
    <source>
        <dbReference type="ARBA" id="ARBA00004123"/>
    </source>
</evidence>
<organism evidence="9 10">
    <name type="scientific">Larimichthys crocea</name>
    <name type="common">Large yellow croaker</name>
    <name type="synonym">Pseudosciaena crocea</name>
    <dbReference type="NCBI Taxonomy" id="215358"/>
    <lineage>
        <taxon>Eukaryota</taxon>
        <taxon>Metazoa</taxon>
        <taxon>Chordata</taxon>
        <taxon>Craniata</taxon>
        <taxon>Vertebrata</taxon>
        <taxon>Euteleostomi</taxon>
        <taxon>Actinopterygii</taxon>
        <taxon>Neopterygii</taxon>
        <taxon>Teleostei</taxon>
        <taxon>Neoteleostei</taxon>
        <taxon>Acanthomorphata</taxon>
        <taxon>Eupercaria</taxon>
        <taxon>Sciaenidae</taxon>
        <taxon>Larimichthys</taxon>
    </lineage>
</organism>
<keyword evidence="3" id="KW-0597">Phosphoprotein</keyword>
<feature type="region of interest" description="Disordered" evidence="7">
    <location>
        <begin position="225"/>
        <end position="258"/>
    </location>
</feature>
<dbReference type="InterPro" id="IPR029334">
    <property type="entry name" value="PP1-bd"/>
</dbReference>
<evidence type="ECO:0000256" key="3">
    <source>
        <dbReference type="ARBA" id="ARBA00022553"/>
    </source>
</evidence>
<evidence type="ECO:0000313" key="10">
    <source>
        <dbReference type="Proteomes" id="UP000424527"/>
    </source>
</evidence>
<evidence type="ECO:0000256" key="2">
    <source>
        <dbReference type="ARBA" id="ARBA00022499"/>
    </source>
</evidence>
<feature type="compositionally biased region" description="Basic and acidic residues" evidence="7">
    <location>
        <begin position="804"/>
        <end position="819"/>
    </location>
</feature>
<evidence type="ECO:0000313" key="9">
    <source>
        <dbReference type="EMBL" id="KAE8291684.1"/>
    </source>
</evidence>
<feature type="region of interest" description="Disordered" evidence="7">
    <location>
        <begin position="865"/>
        <end position="932"/>
    </location>
</feature>
<keyword evidence="6" id="KW-0131">Cell cycle</keyword>
<dbReference type="GO" id="GO:0051983">
    <property type="term" value="P:regulation of chromosome segregation"/>
    <property type="evidence" value="ECO:0007669"/>
    <property type="project" value="TreeGrafter"/>
</dbReference>
<accession>A0A6G0IJY2</accession>
<feature type="compositionally biased region" description="Polar residues" evidence="7">
    <location>
        <begin position="631"/>
        <end position="654"/>
    </location>
</feature>
<dbReference type="GO" id="GO:0007088">
    <property type="term" value="P:regulation of mitotic nuclear division"/>
    <property type="evidence" value="ECO:0007669"/>
    <property type="project" value="TreeGrafter"/>
</dbReference>
<comment type="caution">
    <text evidence="9">The sequence shown here is derived from an EMBL/GenBank/DDBJ whole genome shotgun (WGS) entry which is preliminary data.</text>
</comment>
<keyword evidence="5" id="KW-0539">Nucleus</keyword>
<gene>
    <name evidence="9" type="ORF">D5F01_LYC09041</name>
</gene>
<comment type="subcellular location">
    <subcellularLocation>
        <location evidence="1">Nucleus</location>
    </subcellularLocation>
</comment>
<reference evidence="9 10" key="1">
    <citation type="submission" date="2019-07" db="EMBL/GenBank/DDBJ databases">
        <title>Chromosome genome assembly for large yellow croaker.</title>
        <authorList>
            <person name="Xiao S."/>
        </authorList>
    </citation>
    <scope>NUCLEOTIDE SEQUENCE [LARGE SCALE GENOMIC DNA]</scope>
    <source>
        <strain evidence="9">JMULYC20181020</strain>
        <tissue evidence="9">Muscle</tissue>
    </source>
</reference>
<feature type="compositionally biased region" description="Polar residues" evidence="7">
    <location>
        <begin position="726"/>
        <end position="737"/>
    </location>
</feature>
<keyword evidence="9" id="KW-0132">Cell division</keyword>
<keyword evidence="10" id="KW-1185">Reference proteome</keyword>
<keyword evidence="4" id="KW-0832">Ubl conjugation</keyword>
<dbReference type="AlphaFoldDB" id="A0A6G0IJY2"/>
<feature type="compositionally biased region" description="Basic residues" evidence="7">
    <location>
        <begin position="667"/>
        <end position="677"/>
    </location>
</feature>
<dbReference type="GO" id="GO:0051301">
    <property type="term" value="P:cell division"/>
    <property type="evidence" value="ECO:0007669"/>
    <property type="project" value="UniProtKB-KW"/>
</dbReference>
<evidence type="ECO:0000256" key="5">
    <source>
        <dbReference type="ARBA" id="ARBA00023242"/>
    </source>
</evidence>
<feature type="compositionally biased region" description="Polar residues" evidence="7">
    <location>
        <begin position="469"/>
        <end position="483"/>
    </location>
</feature>
<feature type="compositionally biased region" description="Polar residues" evidence="7">
    <location>
        <begin position="452"/>
        <end position="462"/>
    </location>
</feature>
<dbReference type="PANTHER" id="PTHR21603:SF16">
    <property type="entry name" value="CELL DIVISION CYCLE-ASSOCIATED PROTEIN 2"/>
    <property type="match status" value="1"/>
</dbReference>
<feature type="region of interest" description="Disordered" evidence="7">
    <location>
        <begin position="286"/>
        <end position="848"/>
    </location>
</feature>
<dbReference type="EMBL" id="REGW02000009">
    <property type="protein sequence ID" value="KAE8291684.1"/>
    <property type="molecule type" value="Genomic_DNA"/>
</dbReference>
<feature type="compositionally biased region" description="Basic and acidic residues" evidence="7">
    <location>
        <begin position="738"/>
        <end position="753"/>
    </location>
</feature>
<feature type="compositionally biased region" description="Polar residues" evidence="7">
    <location>
        <begin position="876"/>
        <end position="888"/>
    </location>
</feature>
<feature type="compositionally biased region" description="Basic and acidic residues" evidence="7">
    <location>
        <begin position="488"/>
        <end position="498"/>
    </location>
</feature>
<feature type="compositionally biased region" description="Low complexity" evidence="7">
    <location>
        <begin position="371"/>
        <end position="382"/>
    </location>
</feature>
<keyword evidence="2" id="KW-1017">Isopeptide bond</keyword>
<dbReference type="GO" id="GO:0005694">
    <property type="term" value="C:chromosome"/>
    <property type="evidence" value="ECO:0007669"/>
    <property type="project" value="TreeGrafter"/>
</dbReference>
<feature type="compositionally biased region" description="Polar residues" evidence="7">
    <location>
        <begin position="823"/>
        <end position="835"/>
    </location>
</feature>
<feature type="compositionally biased region" description="Low complexity" evidence="7">
    <location>
        <begin position="297"/>
        <end position="314"/>
    </location>
</feature>